<proteinExistence type="predicted"/>
<accession>A0A9W7BHL2</accession>
<feature type="region of interest" description="Disordered" evidence="1">
    <location>
        <begin position="324"/>
        <end position="375"/>
    </location>
</feature>
<feature type="compositionally biased region" description="Basic residues" evidence="1">
    <location>
        <begin position="366"/>
        <end position="375"/>
    </location>
</feature>
<evidence type="ECO:0000313" key="3">
    <source>
        <dbReference type="Proteomes" id="UP001165085"/>
    </source>
</evidence>
<evidence type="ECO:0000313" key="2">
    <source>
        <dbReference type="EMBL" id="GMH86335.1"/>
    </source>
</evidence>
<evidence type="ECO:0000256" key="1">
    <source>
        <dbReference type="SAM" id="MobiDB-lite"/>
    </source>
</evidence>
<dbReference type="OrthoDB" id="69177at2759"/>
<protein>
    <submittedName>
        <fullName evidence="2">Uncharacterized protein</fullName>
    </submittedName>
</protein>
<dbReference type="EMBL" id="BRXY01000312">
    <property type="protein sequence ID" value="GMH86335.1"/>
    <property type="molecule type" value="Genomic_DNA"/>
</dbReference>
<dbReference type="AlphaFoldDB" id="A0A9W7BHL2"/>
<dbReference type="Proteomes" id="UP001165085">
    <property type="component" value="Unassembled WGS sequence"/>
</dbReference>
<sequence length="375" mass="41250">MDPQPFPIDAAGRVPFKGSLAVLESGFISYPRCIPTSLLQGGESKSLLQDMKTSMSAREVEEDGQYSLGDTFFLPATVPPRCGLEALAKSLFDFHTKDAEGFDPERSGAEWWTQVIDTRDDIGVHFDRDYGMEEYGLNIHPHVASVTYLTDIGGPTIVTPHVSGPEAGADFSGSQPNLFLSYPEVCKHMAFDGRFLHAAPGDLIPEKSKGFRYTFLVNIWLNHCPINSDLLPDEHLKNMKWKPAPDQAPSLNFDSPVSPAEIKLGAGKGEASAKTLEMKFILDDYRARLKIPFGVAAIKEAVAGKGSICELKFEGEDQLLIERGAEVVEGEEEEFSDEDEEDEESSDDDEDVSLGSEDTDSGAEKPKKKKKKQKI</sequence>
<name>A0A9W7BHL2_9STRA</name>
<gene>
    <name evidence="2" type="ORF">TrST_g73</name>
</gene>
<keyword evidence="3" id="KW-1185">Reference proteome</keyword>
<comment type="caution">
    <text evidence="2">The sequence shown here is derived from an EMBL/GenBank/DDBJ whole genome shotgun (WGS) entry which is preliminary data.</text>
</comment>
<reference evidence="3" key="1">
    <citation type="journal article" date="2023" name="Commun. Biol.">
        <title>Genome analysis of Parmales, the sister group of diatoms, reveals the evolutionary specialization of diatoms from phago-mixotrophs to photoautotrophs.</title>
        <authorList>
            <person name="Ban H."/>
            <person name="Sato S."/>
            <person name="Yoshikawa S."/>
            <person name="Yamada K."/>
            <person name="Nakamura Y."/>
            <person name="Ichinomiya M."/>
            <person name="Sato N."/>
            <person name="Blanc-Mathieu R."/>
            <person name="Endo H."/>
            <person name="Kuwata A."/>
            <person name="Ogata H."/>
        </authorList>
    </citation>
    <scope>NUCLEOTIDE SEQUENCE [LARGE SCALE GENOMIC DNA]</scope>
    <source>
        <strain evidence="3">NIES 3701</strain>
    </source>
</reference>
<organism evidence="2 3">
    <name type="scientific">Triparma strigata</name>
    <dbReference type="NCBI Taxonomy" id="1606541"/>
    <lineage>
        <taxon>Eukaryota</taxon>
        <taxon>Sar</taxon>
        <taxon>Stramenopiles</taxon>
        <taxon>Ochrophyta</taxon>
        <taxon>Bolidophyceae</taxon>
        <taxon>Parmales</taxon>
        <taxon>Triparmaceae</taxon>
        <taxon>Triparma</taxon>
    </lineage>
</organism>
<feature type="compositionally biased region" description="Acidic residues" evidence="1">
    <location>
        <begin position="328"/>
        <end position="361"/>
    </location>
</feature>